<accession>A0A328AYX7</accession>
<keyword evidence="2" id="KW-1185">Reference proteome</keyword>
<evidence type="ECO:0000313" key="2">
    <source>
        <dbReference type="Proteomes" id="UP000249842"/>
    </source>
</evidence>
<name>A0A328AYX7_9CAUL</name>
<protein>
    <submittedName>
        <fullName evidence="1">Uncharacterized protein</fullName>
    </submittedName>
</protein>
<dbReference type="AlphaFoldDB" id="A0A328AYX7"/>
<sequence>MDEATGGPPTDAVRPVLRGLLGCDHAALLGLTAEERRRCLDQPAPAARAPVAPKLNLDLRGTFGRPAEPYLARQPHDGCKAAAAGDADPMDKVGAAAGVKCAWSF</sequence>
<comment type="caution">
    <text evidence="1">The sequence shown here is derived from an EMBL/GenBank/DDBJ whole genome shotgun (WGS) entry which is preliminary data.</text>
</comment>
<proteinExistence type="predicted"/>
<dbReference type="Proteomes" id="UP000249842">
    <property type="component" value="Unassembled WGS sequence"/>
</dbReference>
<gene>
    <name evidence="1" type="ORF">DJ021_08540</name>
</gene>
<dbReference type="EMBL" id="QFYP01000001">
    <property type="protein sequence ID" value="RAK59849.1"/>
    <property type="molecule type" value="Genomic_DNA"/>
</dbReference>
<organism evidence="1 2">
    <name type="scientific">Phenylobacterium hankyongense</name>
    <dbReference type="NCBI Taxonomy" id="1813876"/>
    <lineage>
        <taxon>Bacteria</taxon>
        <taxon>Pseudomonadati</taxon>
        <taxon>Pseudomonadota</taxon>
        <taxon>Alphaproteobacteria</taxon>
        <taxon>Caulobacterales</taxon>
        <taxon>Caulobacteraceae</taxon>
        <taxon>Phenylobacterium</taxon>
    </lineage>
</organism>
<evidence type="ECO:0000313" key="1">
    <source>
        <dbReference type="EMBL" id="RAK59849.1"/>
    </source>
</evidence>
<reference evidence="2" key="1">
    <citation type="submission" date="2018-05" db="EMBL/GenBank/DDBJ databases">
        <authorList>
            <person name="Li X."/>
        </authorList>
    </citation>
    <scope>NUCLEOTIDE SEQUENCE [LARGE SCALE GENOMIC DNA]</scope>
    <source>
        <strain evidence="2">HKS-05</strain>
    </source>
</reference>